<evidence type="ECO:0008006" key="2">
    <source>
        <dbReference type="Google" id="ProtNLM"/>
    </source>
</evidence>
<protein>
    <recommendedName>
        <fullName evidence="2">Prolyl 4-hydroxylase alpha subunit Fe(2+) 2OG dioxygenase domain-containing protein</fullName>
    </recommendedName>
</protein>
<proteinExistence type="predicted"/>
<dbReference type="AlphaFoldDB" id="A0A381ZQU4"/>
<dbReference type="Gene3D" id="2.60.120.620">
    <property type="entry name" value="q2cbj1_9rhob like domain"/>
    <property type="match status" value="1"/>
</dbReference>
<organism evidence="1">
    <name type="scientific">marine metagenome</name>
    <dbReference type="NCBI Taxonomy" id="408172"/>
    <lineage>
        <taxon>unclassified sequences</taxon>
        <taxon>metagenomes</taxon>
        <taxon>ecological metagenomes</taxon>
    </lineage>
</organism>
<gene>
    <name evidence="1" type="ORF">METZ01_LOCUS144011</name>
</gene>
<reference evidence="1" key="1">
    <citation type="submission" date="2018-05" db="EMBL/GenBank/DDBJ databases">
        <authorList>
            <person name="Lanie J.A."/>
            <person name="Ng W.-L."/>
            <person name="Kazmierczak K.M."/>
            <person name="Andrzejewski T.M."/>
            <person name="Davidsen T.M."/>
            <person name="Wayne K.J."/>
            <person name="Tettelin H."/>
            <person name="Glass J.I."/>
            <person name="Rusch D."/>
            <person name="Podicherti R."/>
            <person name="Tsui H.-C.T."/>
            <person name="Winkler M.E."/>
        </authorList>
    </citation>
    <scope>NUCLEOTIDE SEQUENCE</scope>
</reference>
<name>A0A381ZQU4_9ZZZZ</name>
<evidence type="ECO:0000313" key="1">
    <source>
        <dbReference type="EMBL" id="SVA91157.1"/>
    </source>
</evidence>
<dbReference type="EMBL" id="UINC01022146">
    <property type="protein sequence ID" value="SVA91157.1"/>
    <property type="molecule type" value="Genomic_DNA"/>
</dbReference>
<accession>A0A381ZQU4</accession>
<sequence length="177" mass="20221">MGLNFPWYYNTNVVDDMHILPDTEKYQFQFTHVFQESNRIVTNESNWEALIPVFALLDPITFIRVKANLVTRQDKLVTHGYHVDTVTPCCVTAILYINTNDGYTEFEDGTKIPSVENSMVIFPSYMMHSGSTCTDVKSRMAININFIPVPDSAYAHLTIPESVAEKTRPWGQKKTGY</sequence>